<dbReference type="GO" id="GO:0008892">
    <property type="term" value="F:guanine deaminase activity"/>
    <property type="evidence" value="ECO:0007669"/>
    <property type="project" value="TreeGrafter"/>
</dbReference>
<dbReference type="Gene3D" id="3.20.20.140">
    <property type="entry name" value="Metal-dependent hydrolases"/>
    <property type="match status" value="1"/>
</dbReference>
<sequence length="537" mass="57903">MSTIFYGALITPTSLTEYRALPRALLSVSRDTGDIEWIEDDVAASELQDALARHDAVSENVDFVELKLGEFLIPGFVDTHIHAPQVPNLGSGQEHELLDWLAEVTFPMEARFADADFAKRAYSSVIKRTLDYGSTTCCYYGTLHLEGTKILADVIHSYGAHPDPLRRNSTRPRLTPQISPGQRAFVGKCNMDRNSPEYYVEPSADASLAATRALIAHIQALPPPTGSGTAAEPLVRPILTPRFAISCTGELLDGLGKLAAEDAGLRIQTHISENAAEIVFTKQLFPPGSLPAPPPLPDAATTKAGGKVANGKARETTYAGVYDAYGLLRHNTVLAHAVHLEEEEIAIIQARRAGISHCPTSNFNLRSGCARIGMLLDRGVKVGLGTDVSGGFSPSILTAVQHASMCSKVVALHTESTPPDTRFTDRQLPIATLFYLATLGGAEVCDLQARIGSLAPGKAFDALVVSVRSETGNPAIWGMDTAEELGMGLRDDGRTRTKTEEEELAGMLEKFLFCGDDRNVRRVYVQGRLVGGKESRV</sequence>
<protein>
    <submittedName>
        <fullName evidence="6">Metallo-dependent hydrolase</fullName>
    </submittedName>
</protein>
<dbReference type="GO" id="GO:0008270">
    <property type="term" value="F:zinc ion binding"/>
    <property type="evidence" value="ECO:0007669"/>
    <property type="project" value="TreeGrafter"/>
</dbReference>
<keyword evidence="4" id="KW-0862">Zinc</keyword>
<dbReference type="Pfam" id="PF01979">
    <property type="entry name" value="Amidohydro_1"/>
    <property type="match status" value="1"/>
</dbReference>
<dbReference type="PANTHER" id="PTHR11271">
    <property type="entry name" value="GUANINE DEAMINASE"/>
    <property type="match status" value="1"/>
</dbReference>
<evidence type="ECO:0000256" key="3">
    <source>
        <dbReference type="ARBA" id="ARBA00022801"/>
    </source>
</evidence>
<gene>
    <name evidence="6" type="ORF">BD311DRAFT_12047</name>
</gene>
<dbReference type="InterPro" id="IPR011059">
    <property type="entry name" value="Metal-dep_hydrolase_composite"/>
</dbReference>
<dbReference type="GO" id="GO:0005829">
    <property type="term" value="C:cytosol"/>
    <property type="evidence" value="ECO:0007669"/>
    <property type="project" value="TreeGrafter"/>
</dbReference>
<evidence type="ECO:0000256" key="1">
    <source>
        <dbReference type="ARBA" id="ARBA00001947"/>
    </source>
</evidence>
<dbReference type="PANTHER" id="PTHR11271:SF6">
    <property type="entry name" value="GUANINE DEAMINASE"/>
    <property type="match status" value="1"/>
</dbReference>
<dbReference type="InterPro" id="IPR006680">
    <property type="entry name" value="Amidohydro-rel"/>
</dbReference>
<evidence type="ECO:0000313" key="6">
    <source>
        <dbReference type="EMBL" id="TBU35716.1"/>
    </source>
</evidence>
<name>A0A4Q9N9K5_9APHY</name>
<evidence type="ECO:0000259" key="5">
    <source>
        <dbReference type="Pfam" id="PF01979"/>
    </source>
</evidence>
<dbReference type="GO" id="GO:0046098">
    <property type="term" value="P:guanine metabolic process"/>
    <property type="evidence" value="ECO:0007669"/>
    <property type="project" value="TreeGrafter"/>
</dbReference>
<dbReference type="InterPro" id="IPR032466">
    <property type="entry name" value="Metal_Hydrolase"/>
</dbReference>
<dbReference type="Gene3D" id="2.30.40.10">
    <property type="entry name" value="Urease, subunit C, domain 1"/>
    <property type="match status" value="1"/>
</dbReference>
<dbReference type="AlphaFoldDB" id="A0A4Q9N9K5"/>
<dbReference type="SUPFAM" id="SSF51556">
    <property type="entry name" value="Metallo-dependent hydrolases"/>
    <property type="match status" value="1"/>
</dbReference>
<feature type="domain" description="Amidohydrolase-related" evidence="5">
    <location>
        <begin position="71"/>
        <end position="530"/>
    </location>
</feature>
<comment type="cofactor">
    <cofactor evidence="1">
        <name>Zn(2+)</name>
        <dbReference type="ChEBI" id="CHEBI:29105"/>
    </cofactor>
</comment>
<evidence type="ECO:0000256" key="4">
    <source>
        <dbReference type="ARBA" id="ARBA00022833"/>
    </source>
</evidence>
<dbReference type="Proteomes" id="UP000292957">
    <property type="component" value="Unassembled WGS sequence"/>
</dbReference>
<keyword evidence="3 6" id="KW-0378">Hydrolase</keyword>
<accession>A0A4Q9N9K5</accession>
<dbReference type="InterPro" id="IPR051607">
    <property type="entry name" value="Metallo-dep_hydrolases"/>
</dbReference>
<organism evidence="6">
    <name type="scientific">Dichomitus squalens</name>
    <dbReference type="NCBI Taxonomy" id="114155"/>
    <lineage>
        <taxon>Eukaryota</taxon>
        <taxon>Fungi</taxon>
        <taxon>Dikarya</taxon>
        <taxon>Basidiomycota</taxon>
        <taxon>Agaricomycotina</taxon>
        <taxon>Agaricomycetes</taxon>
        <taxon>Polyporales</taxon>
        <taxon>Polyporaceae</taxon>
        <taxon>Dichomitus</taxon>
    </lineage>
</organism>
<dbReference type="OrthoDB" id="194468at2759"/>
<dbReference type="EMBL" id="ML143386">
    <property type="protein sequence ID" value="TBU35716.1"/>
    <property type="molecule type" value="Genomic_DNA"/>
</dbReference>
<keyword evidence="2" id="KW-0479">Metal-binding</keyword>
<proteinExistence type="predicted"/>
<evidence type="ECO:0000256" key="2">
    <source>
        <dbReference type="ARBA" id="ARBA00022723"/>
    </source>
</evidence>
<reference evidence="6" key="1">
    <citation type="submission" date="2019-01" db="EMBL/GenBank/DDBJ databases">
        <title>Draft genome sequences of three monokaryotic isolates of the white-rot basidiomycete fungus Dichomitus squalens.</title>
        <authorList>
            <consortium name="DOE Joint Genome Institute"/>
            <person name="Lopez S.C."/>
            <person name="Andreopoulos B."/>
            <person name="Pangilinan J."/>
            <person name="Lipzen A."/>
            <person name="Riley R."/>
            <person name="Ahrendt S."/>
            <person name="Ng V."/>
            <person name="Barry K."/>
            <person name="Daum C."/>
            <person name="Grigoriev I.V."/>
            <person name="Hilden K.S."/>
            <person name="Makela M.R."/>
            <person name="de Vries R.P."/>
        </authorList>
    </citation>
    <scope>NUCLEOTIDE SEQUENCE [LARGE SCALE GENOMIC DNA]</scope>
    <source>
        <strain evidence="6">OM18370.1</strain>
    </source>
</reference>